<dbReference type="SUPFAM" id="SSF55874">
    <property type="entry name" value="ATPase domain of HSP90 chaperone/DNA topoisomerase II/histidine kinase"/>
    <property type="match status" value="1"/>
</dbReference>
<evidence type="ECO:0000256" key="9">
    <source>
        <dbReference type="ARBA" id="ARBA00023170"/>
    </source>
</evidence>
<dbReference type="Pfam" id="PF02518">
    <property type="entry name" value="HATPase_c"/>
    <property type="match status" value="1"/>
</dbReference>
<dbReference type="RefSeq" id="WP_128766636.1">
    <property type="nucleotide sequence ID" value="NZ_JBHUOO010000022.1"/>
</dbReference>
<accession>A0A4Q0NWT5</accession>
<dbReference type="CDD" id="cd00082">
    <property type="entry name" value="HisKA"/>
    <property type="match status" value="1"/>
</dbReference>
<dbReference type="Gene3D" id="3.30.450.40">
    <property type="match status" value="1"/>
</dbReference>
<dbReference type="EC" id="2.7.13.3" evidence="3"/>
<dbReference type="Gene3D" id="3.30.565.10">
    <property type="entry name" value="Histidine kinase-like ATPase, C-terminal domain"/>
    <property type="match status" value="1"/>
</dbReference>
<dbReference type="InterPro" id="IPR001294">
    <property type="entry name" value="Phytochrome"/>
</dbReference>
<dbReference type="Gene3D" id="1.10.287.130">
    <property type="match status" value="1"/>
</dbReference>
<evidence type="ECO:0000256" key="6">
    <source>
        <dbReference type="ARBA" id="ARBA00022679"/>
    </source>
</evidence>
<protein>
    <recommendedName>
        <fullName evidence="3">histidine kinase</fullName>
        <ecNumber evidence="3">2.7.13.3</ecNumber>
    </recommendedName>
</protein>
<evidence type="ECO:0000313" key="12">
    <source>
        <dbReference type="EMBL" id="RXG15806.1"/>
    </source>
</evidence>
<comment type="caution">
    <text evidence="12">The sequence shown here is derived from an EMBL/GenBank/DDBJ whole genome shotgun (WGS) entry which is preliminary data.</text>
</comment>
<dbReference type="SMART" id="SM00388">
    <property type="entry name" value="HisKA"/>
    <property type="match status" value="1"/>
</dbReference>
<evidence type="ECO:0000256" key="2">
    <source>
        <dbReference type="ARBA" id="ARBA00006402"/>
    </source>
</evidence>
<keyword evidence="8" id="KW-0157">Chromophore</keyword>
<dbReference type="InterPro" id="IPR036097">
    <property type="entry name" value="HisK_dim/P_sf"/>
</dbReference>
<evidence type="ECO:0000256" key="8">
    <source>
        <dbReference type="ARBA" id="ARBA00022991"/>
    </source>
</evidence>
<dbReference type="Gene3D" id="3.30.450.270">
    <property type="match status" value="1"/>
</dbReference>
<evidence type="ECO:0000313" key="13">
    <source>
        <dbReference type="Proteomes" id="UP000289859"/>
    </source>
</evidence>
<dbReference type="Pfam" id="PF00512">
    <property type="entry name" value="HisKA"/>
    <property type="match status" value="1"/>
</dbReference>
<reference evidence="12 13" key="1">
    <citation type="submission" date="2018-07" db="EMBL/GenBank/DDBJ databases">
        <title>Leeuwenhoekiella genomics.</title>
        <authorList>
            <person name="Tahon G."/>
            <person name="Willems A."/>
        </authorList>
    </citation>
    <scope>NUCLEOTIDE SEQUENCE [LARGE SCALE GENOMIC DNA]</scope>
    <source>
        <strain evidence="12 13">LMG 29608</strain>
    </source>
</reference>
<dbReference type="InterPro" id="IPR050351">
    <property type="entry name" value="BphY/WalK/GraS-like"/>
</dbReference>
<keyword evidence="4" id="KW-0600">Photoreceptor protein</keyword>
<dbReference type="SMART" id="SM00387">
    <property type="entry name" value="HATPase_c"/>
    <property type="match status" value="1"/>
</dbReference>
<dbReference type="Gene3D" id="3.30.450.20">
    <property type="entry name" value="PAS domain"/>
    <property type="match status" value="1"/>
</dbReference>
<proteinExistence type="inferred from homology"/>
<evidence type="ECO:0000256" key="1">
    <source>
        <dbReference type="ARBA" id="ARBA00000085"/>
    </source>
</evidence>
<dbReference type="Pfam" id="PF01590">
    <property type="entry name" value="GAF"/>
    <property type="match status" value="1"/>
</dbReference>
<dbReference type="InterPro" id="IPR003661">
    <property type="entry name" value="HisK_dim/P_dom"/>
</dbReference>
<dbReference type="Proteomes" id="UP000289859">
    <property type="component" value="Unassembled WGS sequence"/>
</dbReference>
<dbReference type="GO" id="GO:0007234">
    <property type="term" value="P:osmosensory signaling via phosphorelay pathway"/>
    <property type="evidence" value="ECO:0007669"/>
    <property type="project" value="TreeGrafter"/>
</dbReference>
<dbReference type="PANTHER" id="PTHR42878">
    <property type="entry name" value="TWO-COMPONENT HISTIDINE KINASE"/>
    <property type="match status" value="1"/>
</dbReference>
<feature type="domain" description="Phytochrome chromophore attachment site" evidence="10">
    <location>
        <begin position="144"/>
        <end position="302"/>
    </location>
</feature>
<keyword evidence="6" id="KW-0808">Transferase</keyword>
<keyword evidence="13" id="KW-1185">Reference proteome</keyword>
<keyword evidence="5" id="KW-0716">Sensory transduction</keyword>
<dbReference type="PROSITE" id="PS50109">
    <property type="entry name" value="HIS_KIN"/>
    <property type="match status" value="1"/>
</dbReference>
<dbReference type="PRINTS" id="PR01033">
    <property type="entry name" value="PHYTOCHROME"/>
</dbReference>
<dbReference type="InterPro" id="IPR035965">
    <property type="entry name" value="PAS-like_dom_sf"/>
</dbReference>
<dbReference type="GO" id="GO:0000155">
    <property type="term" value="F:phosphorelay sensor kinase activity"/>
    <property type="evidence" value="ECO:0007669"/>
    <property type="project" value="InterPro"/>
</dbReference>
<evidence type="ECO:0000256" key="5">
    <source>
        <dbReference type="ARBA" id="ARBA00022606"/>
    </source>
</evidence>
<name>A0A4Q0NWT5_9FLAO</name>
<dbReference type="PROSITE" id="PS50046">
    <property type="entry name" value="PHYTOCHROME_2"/>
    <property type="match status" value="1"/>
</dbReference>
<dbReference type="SMART" id="SM00065">
    <property type="entry name" value="GAF"/>
    <property type="match status" value="1"/>
</dbReference>
<dbReference type="GO" id="GO:0006355">
    <property type="term" value="P:regulation of DNA-templated transcription"/>
    <property type="evidence" value="ECO:0007669"/>
    <property type="project" value="InterPro"/>
</dbReference>
<dbReference type="AlphaFoldDB" id="A0A4Q0NWT5"/>
<dbReference type="GO" id="GO:0009881">
    <property type="term" value="F:photoreceptor activity"/>
    <property type="evidence" value="ECO:0007669"/>
    <property type="project" value="UniProtKB-KW"/>
</dbReference>
<evidence type="ECO:0000256" key="7">
    <source>
        <dbReference type="ARBA" id="ARBA00022777"/>
    </source>
</evidence>
<dbReference type="PANTHER" id="PTHR42878:SF15">
    <property type="entry name" value="BACTERIOPHYTOCHROME"/>
    <property type="match status" value="1"/>
</dbReference>
<dbReference type="InterPro" id="IPR029016">
    <property type="entry name" value="GAF-like_dom_sf"/>
</dbReference>
<dbReference type="SUPFAM" id="SSF55785">
    <property type="entry name" value="PYP-like sensor domain (PAS domain)"/>
    <property type="match status" value="1"/>
</dbReference>
<dbReference type="InterPro" id="IPR013515">
    <property type="entry name" value="Phytochrome_cen-reg"/>
</dbReference>
<dbReference type="Pfam" id="PF00360">
    <property type="entry name" value="PHY"/>
    <property type="match status" value="1"/>
</dbReference>
<comment type="catalytic activity">
    <reaction evidence="1">
        <text>ATP + protein L-histidine = ADP + protein N-phospho-L-histidine.</text>
        <dbReference type="EC" id="2.7.13.3"/>
    </reaction>
</comment>
<dbReference type="OrthoDB" id="9766459at2"/>
<sequence>MSEGPSSLYPQEVSLTNCDKEPIHILGKIQSHGYLLACDPGSYKITYCSENIDQLFDKNVEEILGSQITDLLTNPTAEILKAVDSSEKMSPVQLEINGISYLLIAHINEGNLVVELEPFENPSDPFKYQDQLSEVVAKLNSVTDEQKMCDITADLIKDFFDYDRVMIYRFDENWDGVVVSEAREEHLESWLGLRYPASDIPQQARKLFLRQGVRIIADVKSEPVSIQALSGDERDNPIDLSISETRASSPVHIEYLENMNVGATLTAAIISKGNLWGLIACHHYSPKLVNYYQRQSCKFLTQVFSSQLVLSKANVLLRKVNRAAVLRSKLLEKISKDWNIHKGLTKGEATMLDITEATGAAVMLDDRIATVGKAPSEEDICGLVELLKQDKEDWIVTANLCESHKVSDSLKSYASGVLCLFLSAAKKSALIWFKPEKIETVTWAGNPEKPVAVDENQRISPRKSFDKWSVEQSGKSDPWYDYEIAAAKALKENISEIILEKYEEVKELNTLLRNAYEDLETFSYSVAHDLRAPLRGIDGFAQILKEDYFEQLDDFGKSSIATIINSSVKMNQLIDDILEFSKVSQSEIRKDNFSMAELVQETVGFLHIEQDFPNTKITIDKSMPQAYGDRKMVLQLMQNLLTNALKYTKNEQAPLIEIGHTVRDQMDYFFVKDNGIGFDQKHERRIFKLFSRLVGDEYVGSGIGLTISQRIVKKHNGEIKVISEAGKGSTFLFNLG</sequence>
<evidence type="ECO:0000256" key="4">
    <source>
        <dbReference type="ARBA" id="ARBA00022543"/>
    </source>
</evidence>
<dbReference type="InterPro" id="IPR013654">
    <property type="entry name" value="PAS_2"/>
</dbReference>
<comment type="similarity">
    <text evidence="2">In the N-terminal section; belongs to the phytochrome family.</text>
</comment>
<gene>
    <name evidence="12" type="ORF">DSM02_3348</name>
</gene>
<dbReference type="InterPro" id="IPR016132">
    <property type="entry name" value="Phyto_chromo_attachment"/>
</dbReference>
<evidence type="ECO:0000256" key="3">
    <source>
        <dbReference type="ARBA" id="ARBA00012438"/>
    </source>
</evidence>
<organism evidence="12 13">
    <name type="scientific">Leeuwenhoekiella polynyae</name>
    <dbReference type="NCBI Taxonomy" id="1550906"/>
    <lineage>
        <taxon>Bacteria</taxon>
        <taxon>Pseudomonadati</taxon>
        <taxon>Bacteroidota</taxon>
        <taxon>Flavobacteriia</taxon>
        <taxon>Flavobacteriales</taxon>
        <taxon>Flavobacteriaceae</taxon>
        <taxon>Leeuwenhoekiella</taxon>
    </lineage>
</organism>
<dbReference type="GO" id="GO:0000156">
    <property type="term" value="F:phosphorelay response regulator activity"/>
    <property type="evidence" value="ECO:0007669"/>
    <property type="project" value="TreeGrafter"/>
</dbReference>
<evidence type="ECO:0000259" key="10">
    <source>
        <dbReference type="PROSITE" id="PS50046"/>
    </source>
</evidence>
<evidence type="ECO:0000259" key="11">
    <source>
        <dbReference type="PROSITE" id="PS50109"/>
    </source>
</evidence>
<dbReference type="SUPFAM" id="SSF55781">
    <property type="entry name" value="GAF domain-like"/>
    <property type="match status" value="2"/>
</dbReference>
<dbReference type="InterPro" id="IPR005467">
    <property type="entry name" value="His_kinase_dom"/>
</dbReference>
<dbReference type="InterPro" id="IPR003018">
    <property type="entry name" value="GAF"/>
</dbReference>
<keyword evidence="7 12" id="KW-0418">Kinase</keyword>
<dbReference type="GO" id="GO:0030295">
    <property type="term" value="F:protein kinase activator activity"/>
    <property type="evidence" value="ECO:0007669"/>
    <property type="project" value="TreeGrafter"/>
</dbReference>
<feature type="domain" description="Histidine kinase" evidence="11">
    <location>
        <begin position="525"/>
        <end position="736"/>
    </location>
</feature>
<keyword evidence="9" id="KW-0675">Receptor</keyword>
<dbReference type="GO" id="GO:0009584">
    <property type="term" value="P:detection of visible light"/>
    <property type="evidence" value="ECO:0007669"/>
    <property type="project" value="InterPro"/>
</dbReference>
<dbReference type="Pfam" id="PF08446">
    <property type="entry name" value="PAS_2"/>
    <property type="match status" value="1"/>
</dbReference>
<dbReference type="EMBL" id="QOVK01000020">
    <property type="protein sequence ID" value="RXG15806.1"/>
    <property type="molecule type" value="Genomic_DNA"/>
</dbReference>
<dbReference type="InterPro" id="IPR036890">
    <property type="entry name" value="HATPase_C_sf"/>
</dbReference>
<dbReference type="InterPro" id="IPR043150">
    <property type="entry name" value="Phytochrome_PHY_sf"/>
</dbReference>
<dbReference type="InterPro" id="IPR003594">
    <property type="entry name" value="HATPase_dom"/>
</dbReference>
<dbReference type="SUPFAM" id="SSF47384">
    <property type="entry name" value="Homodimeric domain of signal transducing histidine kinase"/>
    <property type="match status" value="1"/>
</dbReference>